<dbReference type="SUPFAM" id="SSF53756">
    <property type="entry name" value="UDP-Glycosyltransferase/glycogen phosphorylase"/>
    <property type="match status" value="1"/>
</dbReference>
<dbReference type="EMBL" id="AJWZ01005330">
    <property type="protein sequence ID" value="EKC62880.1"/>
    <property type="molecule type" value="Genomic_DNA"/>
</dbReference>
<name>K1T906_9ZZZZ</name>
<dbReference type="InterPro" id="IPR000811">
    <property type="entry name" value="Glyco_trans_35"/>
</dbReference>
<dbReference type="GO" id="GO:0008184">
    <property type="term" value="F:glycogen phosphorylase activity"/>
    <property type="evidence" value="ECO:0007669"/>
    <property type="project" value="InterPro"/>
</dbReference>
<dbReference type="Pfam" id="PF00343">
    <property type="entry name" value="Phosphorylase"/>
    <property type="match status" value="1"/>
</dbReference>
<protein>
    <submittedName>
        <fullName evidence="2">Glycosyl transferase, family 35</fullName>
        <ecNumber evidence="2">2.4.1.1</ecNumber>
    </submittedName>
</protein>
<feature type="non-terminal residue" evidence="2">
    <location>
        <position position="178"/>
    </location>
</feature>
<evidence type="ECO:0000313" key="2">
    <source>
        <dbReference type="EMBL" id="EKC62880.1"/>
    </source>
</evidence>
<dbReference type="AlphaFoldDB" id="K1T906"/>
<dbReference type="PANTHER" id="PTHR11468:SF3">
    <property type="entry name" value="GLYCOGEN PHOSPHORYLASE, LIVER FORM"/>
    <property type="match status" value="1"/>
</dbReference>
<keyword evidence="2" id="KW-0808">Transferase</keyword>
<dbReference type="PANTHER" id="PTHR11468">
    <property type="entry name" value="GLYCOGEN PHOSPHORYLASE"/>
    <property type="match status" value="1"/>
</dbReference>
<dbReference type="GO" id="GO:0005980">
    <property type="term" value="P:glycogen catabolic process"/>
    <property type="evidence" value="ECO:0007669"/>
    <property type="project" value="TreeGrafter"/>
</dbReference>
<dbReference type="GO" id="GO:0030170">
    <property type="term" value="F:pyridoxal phosphate binding"/>
    <property type="evidence" value="ECO:0007669"/>
    <property type="project" value="TreeGrafter"/>
</dbReference>
<sequence length="178" mass="20533">YVQSLEQRTMAEVITKVLYPADDHIEGKTLRIRQQYFFVSATAQSILRAHRARYGTVRNFAEHHVIQINDTHPTLIIPELMRLLLDDDGLGWDEAWDIVTACVNYTNHTVMSEALETWPQGLIQSQLPRVWEIICEINRRWCDELRARFGDDVRVGRNLIIADGCVHMANLCLAACRT</sequence>
<dbReference type="EC" id="2.4.1.1" evidence="2"/>
<dbReference type="GO" id="GO:0005737">
    <property type="term" value="C:cytoplasm"/>
    <property type="evidence" value="ECO:0007669"/>
    <property type="project" value="TreeGrafter"/>
</dbReference>
<proteinExistence type="inferred from homology"/>
<feature type="non-terminal residue" evidence="2">
    <location>
        <position position="1"/>
    </location>
</feature>
<comment type="caution">
    <text evidence="2">The sequence shown here is derived from an EMBL/GenBank/DDBJ whole genome shotgun (WGS) entry which is preliminary data.</text>
</comment>
<keyword evidence="2" id="KW-0328">Glycosyltransferase</keyword>
<accession>K1T906</accession>
<dbReference type="Gene3D" id="3.40.50.2000">
    <property type="entry name" value="Glycogen Phosphorylase B"/>
    <property type="match status" value="1"/>
</dbReference>
<evidence type="ECO:0000256" key="1">
    <source>
        <dbReference type="ARBA" id="ARBA00006047"/>
    </source>
</evidence>
<comment type="similarity">
    <text evidence="1">Belongs to the glycogen phosphorylase family.</text>
</comment>
<gene>
    <name evidence="2" type="ORF">OBE_07754</name>
</gene>
<reference evidence="2" key="1">
    <citation type="journal article" date="2013" name="Environ. Microbiol.">
        <title>Microbiota from the distal guts of lean and obese adolescents exhibit partial functional redundancy besides clear differences in community structure.</title>
        <authorList>
            <person name="Ferrer M."/>
            <person name="Ruiz A."/>
            <person name="Lanza F."/>
            <person name="Haange S.B."/>
            <person name="Oberbach A."/>
            <person name="Till H."/>
            <person name="Bargiela R."/>
            <person name="Campoy C."/>
            <person name="Segura M.T."/>
            <person name="Richter M."/>
            <person name="von Bergen M."/>
            <person name="Seifert J."/>
            <person name="Suarez A."/>
        </authorList>
    </citation>
    <scope>NUCLEOTIDE SEQUENCE</scope>
</reference>
<organism evidence="2">
    <name type="scientific">human gut metagenome</name>
    <dbReference type="NCBI Taxonomy" id="408170"/>
    <lineage>
        <taxon>unclassified sequences</taxon>
        <taxon>metagenomes</taxon>
        <taxon>organismal metagenomes</taxon>
    </lineage>
</organism>